<comment type="caution">
    <text evidence="2">The sequence shown here is derived from an EMBL/GenBank/DDBJ whole genome shotgun (WGS) entry which is preliminary data.</text>
</comment>
<dbReference type="InterPro" id="IPR038175">
    <property type="entry name" value="CBM21_dom_sf"/>
</dbReference>
<dbReference type="PANTHER" id="PTHR12307:SF36">
    <property type="entry name" value="GLYCOGEN-BINDING SUBUNIT 76A"/>
    <property type="match status" value="1"/>
</dbReference>
<dbReference type="PANTHER" id="PTHR12307">
    <property type="entry name" value="PROTEIN PHOSPHATASE 1 REGULATORY SUBUNIT"/>
    <property type="match status" value="1"/>
</dbReference>
<dbReference type="Pfam" id="PF03370">
    <property type="entry name" value="CBM_21"/>
    <property type="match status" value="1"/>
</dbReference>
<dbReference type="STRING" id="133385.A0A2T9Y6F0"/>
<name>A0A2T9Y6F0_9FUNG</name>
<dbReference type="Gene3D" id="2.60.40.2440">
    <property type="entry name" value="Carbohydrate binding type-21 domain"/>
    <property type="match status" value="1"/>
</dbReference>
<dbReference type="GO" id="GO:0008157">
    <property type="term" value="F:protein phosphatase 1 binding"/>
    <property type="evidence" value="ECO:0007669"/>
    <property type="project" value="TreeGrafter"/>
</dbReference>
<proteinExistence type="predicted"/>
<accession>A0A2T9Y6F0</accession>
<dbReference type="Proteomes" id="UP000245383">
    <property type="component" value="Unassembled WGS sequence"/>
</dbReference>
<gene>
    <name evidence="2" type="ORF">BB561_006125</name>
</gene>
<dbReference type="PROSITE" id="PS51159">
    <property type="entry name" value="CBM21"/>
    <property type="match status" value="1"/>
</dbReference>
<evidence type="ECO:0000313" key="2">
    <source>
        <dbReference type="EMBL" id="PVU87919.1"/>
    </source>
</evidence>
<dbReference type="InterPro" id="IPR005036">
    <property type="entry name" value="CBM21_dom"/>
</dbReference>
<dbReference type="EMBL" id="MBFR01000432">
    <property type="protein sequence ID" value="PVU87919.1"/>
    <property type="molecule type" value="Genomic_DNA"/>
</dbReference>
<protein>
    <recommendedName>
        <fullName evidence="1">CBM21 domain-containing protein</fullName>
    </recommendedName>
</protein>
<organism evidence="2 3">
    <name type="scientific">Smittium simulii</name>
    <dbReference type="NCBI Taxonomy" id="133385"/>
    <lineage>
        <taxon>Eukaryota</taxon>
        <taxon>Fungi</taxon>
        <taxon>Fungi incertae sedis</taxon>
        <taxon>Zoopagomycota</taxon>
        <taxon>Kickxellomycotina</taxon>
        <taxon>Harpellomycetes</taxon>
        <taxon>Harpellales</taxon>
        <taxon>Legeriomycetaceae</taxon>
        <taxon>Smittium</taxon>
    </lineage>
</organism>
<evidence type="ECO:0000259" key="1">
    <source>
        <dbReference type="PROSITE" id="PS51159"/>
    </source>
</evidence>
<dbReference type="OrthoDB" id="1881at2759"/>
<dbReference type="GO" id="GO:2001069">
    <property type="term" value="F:glycogen binding"/>
    <property type="evidence" value="ECO:0007669"/>
    <property type="project" value="TreeGrafter"/>
</dbReference>
<evidence type="ECO:0000313" key="3">
    <source>
        <dbReference type="Proteomes" id="UP000245383"/>
    </source>
</evidence>
<dbReference type="InterPro" id="IPR050782">
    <property type="entry name" value="PP1_regulatory_subunit_3"/>
</dbReference>
<dbReference type="GO" id="GO:0005979">
    <property type="term" value="P:regulation of glycogen biosynthetic process"/>
    <property type="evidence" value="ECO:0007669"/>
    <property type="project" value="TreeGrafter"/>
</dbReference>
<feature type="domain" description="CBM21" evidence="1">
    <location>
        <begin position="167"/>
        <end position="286"/>
    </location>
</feature>
<keyword evidence="3" id="KW-1185">Reference proteome</keyword>
<dbReference type="AlphaFoldDB" id="A0A2T9Y6F0"/>
<dbReference type="GO" id="GO:0000164">
    <property type="term" value="C:protein phosphatase type 1 complex"/>
    <property type="evidence" value="ECO:0007669"/>
    <property type="project" value="TreeGrafter"/>
</dbReference>
<sequence>MFFKTLPYLPQTESIHKSSSDCSLSSFSFRQNNTQDTTFPLFTNNPVGSIKQLASTKAVDANNINIDDKTVPIRVRSFSTPECGLRSILKQQISSTRSISCFKKNVRFSEDLEKVLPFLKHETPLKCSIKESNFELVTEPRPEAPFVSIKSNNCIAIRGPLNESRLDGNCLQSPVSLSSVTFDSLSNIFFGIMFVQNIAYEKNIIVRYTHDNWKSFKDAGADFSNNFLSTNENNSVDRFSFIIQIPHGSEIYKLPCQYLDLEFCIRYNVKGQDYWDNNKSANYLYRFIPILKEMEVSLPENIFSKSLPKTVSNDILHESYSIENYFYKHPNKEFNFAPKTSATKKNYRQSLFQLNKPKDLTFSDKSKLIPITSVSKSAEKSSHNSFNSSTMFGSPQRRLYLPAQANSNLQTMFYNGASSRSDDSFSTFDFQPQAHLMPTESLSSSPLADFGSSMNNNNFNISKFSSDKNLYLDTQHNSAPLFINSSPKKNLNSGIPILSNMNQQSSTIVDPFSLFSSSPQFSYLSSLQT</sequence>
<reference evidence="2 3" key="1">
    <citation type="journal article" date="2018" name="MBio">
        <title>Comparative Genomics Reveals the Core Gene Toolbox for the Fungus-Insect Symbiosis.</title>
        <authorList>
            <person name="Wang Y."/>
            <person name="Stata M."/>
            <person name="Wang W."/>
            <person name="Stajich J.E."/>
            <person name="White M.M."/>
            <person name="Moncalvo J.M."/>
        </authorList>
    </citation>
    <scope>NUCLEOTIDE SEQUENCE [LARGE SCALE GENOMIC DNA]</scope>
    <source>
        <strain evidence="2 3">SWE-8-4</strain>
    </source>
</reference>